<proteinExistence type="predicted"/>
<keyword evidence="1" id="KW-0812">Transmembrane</keyword>
<gene>
    <name evidence="2" type="ORF">Q0N36_03725</name>
</gene>
<comment type="caution">
    <text evidence="2">The sequence shown here is derived from an EMBL/GenBank/DDBJ whole genome shotgun (WGS) entry which is preliminary data.</text>
</comment>
<keyword evidence="3" id="KW-1185">Reference proteome</keyword>
<keyword evidence="1" id="KW-1133">Transmembrane helix</keyword>
<evidence type="ECO:0000313" key="2">
    <source>
        <dbReference type="EMBL" id="MDN8619694.1"/>
    </source>
</evidence>
<sequence>MSILEGIAVLYILAEQGSDPNNTWWGIVPILLVVVPLVFWFCAVVSIVRSGFGWGVKLLLVLAALAYPLIGPLLWFVVGRGTEFKTQLDVGRG</sequence>
<feature type="transmembrane region" description="Helical" evidence="1">
    <location>
        <begin position="58"/>
        <end position="78"/>
    </location>
</feature>
<protein>
    <recommendedName>
        <fullName evidence="4">Cardiolipin synthase N-terminal domain-containing protein</fullName>
    </recommendedName>
</protein>
<feature type="transmembrane region" description="Helical" evidence="1">
    <location>
        <begin position="24"/>
        <end position="46"/>
    </location>
</feature>
<name>A0ABT8Q365_9CORY</name>
<dbReference type="EMBL" id="JAUKFM010000002">
    <property type="protein sequence ID" value="MDN8619694.1"/>
    <property type="molecule type" value="Genomic_DNA"/>
</dbReference>
<accession>A0ABT8Q365</accession>
<dbReference type="RefSeq" id="WP_156900705.1">
    <property type="nucleotide sequence ID" value="NZ_CP175769.1"/>
</dbReference>
<evidence type="ECO:0000256" key="1">
    <source>
        <dbReference type="SAM" id="Phobius"/>
    </source>
</evidence>
<reference evidence="2" key="1">
    <citation type="submission" date="2023-07" db="EMBL/GenBank/DDBJ databases">
        <title>Insights into the diversity of cutaneous corynebacteria.</title>
        <authorList>
            <person name="Bruggemann H."/>
            <person name="Poehlein A."/>
        </authorList>
    </citation>
    <scope>NUCLEOTIDE SEQUENCE</scope>
    <source>
        <strain evidence="2">P7_F1</strain>
    </source>
</reference>
<keyword evidence="1" id="KW-0472">Membrane</keyword>
<evidence type="ECO:0008006" key="4">
    <source>
        <dbReference type="Google" id="ProtNLM"/>
    </source>
</evidence>
<organism evidence="2 3">
    <name type="scientific">Corynebacterium kefirresidentii</name>
    <dbReference type="NCBI Taxonomy" id="1979527"/>
    <lineage>
        <taxon>Bacteria</taxon>
        <taxon>Bacillati</taxon>
        <taxon>Actinomycetota</taxon>
        <taxon>Actinomycetes</taxon>
        <taxon>Mycobacteriales</taxon>
        <taxon>Corynebacteriaceae</taxon>
        <taxon>Corynebacterium</taxon>
    </lineage>
</organism>
<evidence type="ECO:0000313" key="3">
    <source>
        <dbReference type="Proteomes" id="UP001174347"/>
    </source>
</evidence>
<dbReference type="Proteomes" id="UP001174347">
    <property type="component" value="Unassembled WGS sequence"/>
</dbReference>